<organism evidence="1 2">
    <name type="scientific">Smallanthus sonchifolius</name>
    <dbReference type="NCBI Taxonomy" id="185202"/>
    <lineage>
        <taxon>Eukaryota</taxon>
        <taxon>Viridiplantae</taxon>
        <taxon>Streptophyta</taxon>
        <taxon>Embryophyta</taxon>
        <taxon>Tracheophyta</taxon>
        <taxon>Spermatophyta</taxon>
        <taxon>Magnoliopsida</taxon>
        <taxon>eudicotyledons</taxon>
        <taxon>Gunneridae</taxon>
        <taxon>Pentapetalae</taxon>
        <taxon>asterids</taxon>
        <taxon>campanulids</taxon>
        <taxon>Asterales</taxon>
        <taxon>Asteraceae</taxon>
        <taxon>Asteroideae</taxon>
        <taxon>Heliantheae alliance</taxon>
        <taxon>Millerieae</taxon>
        <taxon>Smallanthus</taxon>
    </lineage>
</organism>
<comment type="caution">
    <text evidence="1">The sequence shown here is derived from an EMBL/GenBank/DDBJ whole genome shotgun (WGS) entry which is preliminary data.</text>
</comment>
<keyword evidence="2" id="KW-1185">Reference proteome</keyword>
<proteinExistence type="predicted"/>
<evidence type="ECO:0000313" key="1">
    <source>
        <dbReference type="EMBL" id="KAI3794116.1"/>
    </source>
</evidence>
<protein>
    <submittedName>
        <fullName evidence="1">Uncharacterized protein</fullName>
    </submittedName>
</protein>
<sequence>MVEEQYSNDDDEIQQYHLENEREIQSEHLYSTAYKLNHSISNSDLHTQQSTKTRSISVRNSSVTLY</sequence>
<accession>A0ACB9HFP6</accession>
<reference evidence="2" key="1">
    <citation type="journal article" date="2022" name="Mol. Ecol. Resour.">
        <title>The genomes of chicory, endive, great burdock and yacon provide insights into Asteraceae palaeo-polyploidization history and plant inulin production.</title>
        <authorList>
            <person name="Fan W."/>
            <person name="Wang S."/>
            <person name="Wang H."/>
            <person name="Wang A."/>
            <person name="Jiang F."/>
            <person name="Liu H."/>
            <person name="Zhao H."/>
            <person name="Xu D."/>
            <person name="Zhang Y."/>
        </authorList>
    </citation>
    <scope>NUCLEOTIDE SEQUENCE [LARGE SCALE GENOMIC DNA]</scope>
    <source>
        <strain evidence="2">cv. Yunnan</strain>
    </source>
</reference>
<evidence type="ECO:0000313" key="2">
    <source>
        <dbReference type="Proteomes" id="UP001056120"/>
    </source>
</evidence>
<reference evidence="1 2" key="2">
    <citation type="journal article" date="2022" name="Mol. Ecol. Resour.">
        <title>The genomes of chicory, endive, great burdock and yacon provide insights into Asteraceae paleo-polyploidization history and plant inulin production.</title>
        <authorList>
            <person name="Fan W."/>
            <person name="Wang S."/>
            <person name="Wang H."/>
            <person name="Wang A."/>
            <person name="Jiang F."/>
            <person name="Liu H."/>
            <person name="Zhao H."/>
            <person name="Xu D."/>
            <person name="Zhang Y."/>
        </authorList>
    </citation>
    <scope>NUCLEOTIDE SEQUENCE [LARGE SCALE GENOMIC DNA]</scope>
    <source>
        <strain evidence="2">cv. Yunnan</strain>
        <tissue evidence="1">Leaves</tissue>
    </source>
</reference>
<dbReference type="Proteomes" id="UP001056120">
    <property type="component" value="Linkage Group LG12"/>
</dbReference>
<gene>
    <name evidence="1" type="ORF">L1987_36743</name>
</gene>
<name>A0ACB9HFP6_9ASTR</name>
<dbReference type="EMBL" id="CM042029">
    <property type="protein sequence ID" value="KAI3794116.1"/>
    <property type="molecule type" value="Genomic_DNA"/>
</dbReference>